<keyword evidence="1" id="KW-1133">Transmembrane helix</keyword>
<dbReference type="STRING" id="1406840.Q763_13175"/>
<accession>A0A0A2LJV8</accession>
<dbReference type="RefSeq" id="WP_035134987.1">
    <property type="nucleotide sequence ID" value="NZ_JRLV01000016.1"/>
</dbReference>
<keyword evidence="3" id="KW-1185">Reference proteome</keyword>
<feature type="transmembrane region" description="Helical" evidence="1">
    <location>
        <begin position="125"/>
        <end position="143"/>
    </location>
</feature>
<dbReference type="AlphaFoldDB" id="A0A0A2LJV8"/>
<feature type="transmembrane region" description="Helical" evidence="1">
    <location>
        <begin position="73"/>
        <end position="89"/>
    </location>
</feature>
<feature type="transmembrane region" description="Helical" evidence="1">
    <location>
        <begin position="163"/>
        <end position="184"/>
    </location>
</feature>
<reference evidence="2 3" key="1">
    <citation type="submission" date="2013-09" db="EMBL/GenBank/DDBJ databases">
        <authorList>
            <person name="Zeng Z."/>
            <person name="Chen C."/>
        </authorList>
    </citation>
    <scope>NUCLEOTIDE SEQUENCE [LARGE SCALE GENOMIC DNA]</scope>
    <source>
        <strain evidence="2 3">F44-8</strain>
    </source>
</reference>
<comment type="caution">
    <text evidence="2">The sequence shown here is derived from an EMBL/GenBank/DDBJ whole genome shotgun (WGS) entry which is preliminary data.</text>
</comment>
<name>A0A0A2LJV8_9FLAO</name>
<keyword evidence="1" id="KW-0472">Membrane</keyword>
<protein>
    <submittedName>
        <fullName evidence="2">Uncharacterized protein</fullName>
    </submittedName>
</protein>
<dbReference type="EMBL" id="JRLV01000016">
    <property type="protein sequence ID" value="KGO79498.1"/>
    <property type="molecule type" value="Genomic_DNA"/>
</dbReference>
<sequence>MRNNIWYYISVSFVFQYLLCGILLIYFYYTRSPRKELYNEFKVIKPFVWLMFIGELYEVIFSVILFVKTAYWTTLYSLLEFLAFNYMFYKLLKKHKTLYNTFNIVFLTFYITSLFFWNIDNHNIVEGYYGAIETVFIIIWAILWFKDLFKKDEVVSLWRMPAFYYVLGTVIYLCGGVIPVLFTGHLFKATGLWTKYWLVFLILGTFMRIMMIIGLLKATVKKP</sequence>
<dbReference type="eggNOG" id="ENOG5030ZFU">
    <property type="taxonomic scope" value="Bacteria"/>
</dbReference>
<gene>
    <name evidence="2" type="ORF">Q763_13175</name>
</gene>
<organism evidence="2 3">
    <name type="scientific">Flavobacterium beibuense F44-8</name>
    <dbReference type="NCBI Taxonomy" id="1406840"/>
    <lineage>
        <taxon>Bacteria</taxon>
        <taxon>Pseudomonadati</taxon>
        <taxon>Bacteroidota</taxon>
        <taxon>Flavobacteriia</taxon>
        <taxon>Flavobacteriales</taxon>
        <taxon>Flavobacteriaceae</taxon>
        <taxon>Flavobacterium</taxon>
    </lineage>
</organism>
<evidence type="ECO:0000313" key="3">
    <source>
        <dbReference type="Proteomes" id="UP000030129"/>
    </source>
</evidence>
<feature type="transmembrane region" description="Helical" evidence="1">
    <location>
        <begin position="101"/>
        <end position="119"/>
    </location>
</feature>
<dbReference type="Proteomes" id="UP000030129">
    <property type="component" value="Unassembled WGS sequence"/>
</dbReference>
<evidence type="ECO:0000256" key="1">
    <source>
        <dbReference type="SAM" id="Phobius"/>
    </source>
</evidence>
<evidence type="ECO:0000313" key="2">
    <source>
        <dbReference type="EMBL" id="KGO79498.1"/>
    </source>
</evidence>
<feature type="transmembrane region" description="Helical" evidence="1">
    <location>
        <begin position="196"/>
        <end position="216"/>
    </location>
</feature>
<feature type="transmembrane region" description="Helical" evidence="1">
    <location>
        <begin position="6"/>
        <end position="27"/>
    </location>
</feature>
<proteinExistence type="predicted"/>
<feature type="transmembrane region" description="Helical" evidence="1">
    <location>
        <begin position="47"/>
        <end position="67"/>
    </location>
</feature>
<keyword evidence="1" id="KW-0812">Transmembrane</keyword>